<dbReference type="Proteomes" id="UP000887565">
    <property type="component" value="Unplaced"/>
</dbReference>
<proteinExistence type="predicted"/>
<organism evidence="1 2">
    <name type="scientific">Romanomermis culicivorax</name>
    <name type="common">Nematode worm</name>
    <dbReference type="NCBI Taxonomy" id="13658"/>
    <lineage>
        <taxon>Eukaryota</taxon>
        <taxon>Metazoa</taxon>
        <taxon>Ecdysozoa</taxon>
        <taxon>Nematoda</taxon>
        <taxon>Enoplea</taxon>
        <taxon>Dorylaimia</taxon>
        <taxon>Mermithida</taxon>
        <taxon>Mermithoidea</taxon>
        <taxon>Mermithidae</taxon>
        <taxon>Romanomermis</taxon>
    </lineage>
</organism>
<dbReference type="AlphaFoldDB" id="A0A915HZF7"/>
<evidence type="ECO:0000313" key="1">
    <source>
        <dbReference type="Proteomes" id="UP000887565"/>
    </source>
</evidence>
<evidence type="ECO:0000313" key="2">
    <source>
        <dbReference type="WBParaSite" id="nRc.2.0.1.t06646-RA"/>
    </source>
</evidence>
<keyword evidence="1" id="KW-1185">Reference proteome</keyword>
<reference evidence="2" key="1">
    <citation type="submission" date="2022-11" db="UniProtKB">
        <authorList>
            <consortium name="WormBaseParasite"/>
        </authorList>
    </citation>
    <scope>IDENTIFICATION</scope>
</reference>
<accession>A0A915HZF7</accession>
<sequence length="101" mass="11378">MLFLLNTRQADGVLKIGFLLMETFQINHVGDVLFAGRTAGHRVDDVAGSVRFAEVAFLRQKLATLRLLSVVSVYSTPQFKRVEVLILTIISSRRTEMRQIS</sequence>
<protein>
    <submittedName>
        <fullName evidence="2">Uncharacterized protein</fullName>
    </submittedName>
</protein>
<dbReference type="WBParaSite" id="nRc.2.0.1.t06646-RA">
    <property type="protein sequence ID" value="nRc.2.0.1.t06646-RA"/>
    <property type="gene ID" value="nRc.2.0.1.g06646"/>
</dbReference>
<name>A0A915HZF7_ROMCU</name>